<dbReference type="STRING" id="1346.BMF34_04645"/>
<evidence type="ECO:0000313" key="3">
    <source>
        <dbReference type="EMBL" id="RLU57236.1"/>
    </source>
</evidence>
<dbReference type="PROSITE" id="PS51733">
    <property type="entry name" value="BPL_LPL_CATALYTIC"/>
    <property type="match status" value="1"/>
</dbReference>
<dbReference type="SUPFAM" id="SSF55681">
    <property type="entry name" value="Class II aaRS and biotin synthetases"/>
    <property type="match status" value="1"/>
</dbReference>
<proteinExistence type="predicted"/>
<dbReference type="EMBL" id="QLQD01000045">
    <property type="protein sequence ID" value="RLU57236.1"/>
    <property type="molecule type" value="Genomic_DNA"/>
</dbReference>
<name>A0A3L8GHD2_STRIN</name>
<evidence type="ECO:0000313" key="5">
    <source>
        <dbReference type="Proteomes" id="UP000269148"/>
    </source>
</evidence>
<gene>
    <name evidence="3" type="ORF">DIY07_04945</name>
    <name evidence="2" type="ORF">DQ08_04550</name>
</gene>
<dbReference type="OrthoDB" id="2080934at2"/>
<keyword evidence="4" id="KW-1185">Reference proteome</keyword>
<dbReference type="PANTHER" id="PTHR43679:SF2">
    <property type="entry name" value="OCTANOYL-[GCVH]:PROTEIN N-OCTANOYLTRANSFERASE"/>
    <property type="match status" value="1"/>
</dbReference>
<dbReference type="PANTHER" id="PTHR43679">
    <property type="entry name" value="OCTANOYLTRANSFERASE LIPM-RELATED"/>
    <property type="match status" value="1"/>
</dbReference>
<dbReference type="Pfam" id="PF21948">
    <property type="entry name" value="LplA-B_cat"/>
    <property type="match status" value="1"/>
</dbReference>
<dbReference type="EMBL" id="CP007586">
    <property type="protein sequence ID" value="AHY15738.1"/>
    <property type="molecule type" value="Genomic_DNA"/>
</dbReference>
<dbReference type="GO" id="GO:0016874">
    <property type="term" value="F:ligase activity"/>
    <property type="evidence" value="ECO:0007669"/>
    <property type="project" value="UniProtKB-KW"/>
</dbReference>
<dbReference type="AlphaFoldDB" id="A0A3L8GHD2"/>
<evidence type="ECO:0000313" key="4">
    <source>
        <dbReference type="Proteomes" id="UP000025245"/>
    </source>
</evidence>
<protein>
    <submittedName>
        <fullName evidence="2 3">Lipoate--protein ligase</fullName>
    </submittedName>
</protein>
<dbReference type="InterPro" id="IPR004143">
    <property type="entry name" value="BPL_LPL_catalytic"/>
</dbReference>
<evidence type="ECO:0000313" key="2">
    <source>
        <dbReference type="EMBL" id="AHY15738.1"/>
    </source>
</evidence>
<dbReference type="Proteomes" id="UP000025245">
    <property type="component" value="Chromosome"/>
</dbReference>
<dbReference type="KEGG" id="siq:DQ08_04550"/>
<dbReference type="Gene3D" id="3.30.930.10">
    <property type="entry name" value="Bira Bifunctional Protein, Domain 2"/>
    <property type="match status" value="1"/>
</dbReference>
<accession>A0A3L8GHD2</accession>
<dbReference type="RefSeq" id="WP_003099531.1">
    <property type="nucleotide sequence ID" value="NZ_CP010783.1"/>
</dbReference>
<dbReference type="Proteomes" id="UP000269148">
    <property type="component" value="Unassembled WGS sequence"/>
</dbReference>
<dbReference type="KEGG" id="sio:DW64_04545"/>
<dbReference type="GO" id="GO:0016740">
    <property type="term" value="F:transferase activity"/>
    <property type="evidence" value="ECO:0007669"/>
    <property type="project" value="UniProtKB-ARBA"/>
</dbReference>
<feature type="domain" description="BPL/LPL catalytic" evidence="1">
    <location>
        <begin position="40"/>
        <end position="228"/>
    </location>
</feature>
<evidence type="ECO:0000259" key="1">
    <source>
        <dbReference type="PROSITE" id="PS51733"/>
    </source>
</evidence>
<keyword evidence="3" id="KW-0436">Ligase</keyword>
<dbReference type="KEGG" id="siz:SI82_04755"/>
<dbReference type="GO" id="GO:0009249">
    <property type="term" value="P:protein lipoylation"/>
    <property type="evidence" value="ECO:0007669"/>
    <property type="project" value="UniProtKB-ARBA"/>
</dbReference>
<dbReference type="GO" id="GO:0140096">
    <property type="term" value="F:catalytic activity, acting on a protein"/>
    <property type="evidence" value="ECO:0007669"/>
    <property type="project" value="UniProtKB-ARBA"/>
</dbReference>
<sequence>MITIRDLNHLLVQVHQEKITEPDKLRDPFIWGDVFLKELNRNPNQMILHIWPMENAVILGMLDRELPCFASAKQTIEAKGFYPVVRNIGGLAVVADEGILNASLIIPDNMTEKISISNAYLLMVELIRTSFSDFYQKIDHYKIEGSYCPGNYDLSISGRKFAGLAQRRIKNAILVSIYLSVNGNQSKRGQLIADFYDEGKNNQQSKVDYPEVIPESMANLSELLDYPFSLSEVTERLQLALRQLGFELRSLNCHSELMSDFKELKDKAFLEKNA</sequence>
<dbReference type="InterPro" id="IPR045864">
    <property type="entry name" value="aa-tRNA-synth_II/BPL/LPL"/>
</dbReference>
<organism evidence="3 5">
    <name type="scientific">Streptococcus iniae</name>
    <name type="common">Streptococcus shiloi</name>
    <dbReference type="NCBI Taxonomy" id="1346"/>
    <lineage>
        <taxon>Bacteria</taxon>
        <taxon>Bacillati</taxon>
        <taxon>Bacillota</taxon>
        <taxon>Bacilli</taxon>
        <taxon>Lactobacillales</taxon>
        <taxon>Streptococcaceae</taxon>
        <taxon>Streptococcus</taxon>
    </lineage>
</organism>
<reference evidence="2 4" key="1">
    <citation type="journal article" date="2014" name="Genome Announc.">
        <title>Complete Genome Sequence of a Virulent Strain, Streptococcus iniae ISET0901, Isolated from Diseased Tilapia.</title>
        <authorList>
            <person name="Pridgeon J.W."/>
            <person name="Zhang D."/>
            <person name="Zhang L."/>
        </authorList>
    </citation>
    <scope>NUCLEOTIDE SEQUENCE [LARGE SCALE GENOMIC DNA]</scope>
    <source>
        <strain evidence="2 4">ISET0901</strain>
    </source>
</reference>
<reference evidence="3 5" key="2">
    <citation type="submission" date="2018-06" db="EMBL/GenBank/DDBJ databases">
        <title>Mutators as drivers of adaptation in pathogenic bacteria and a risk factor for host jumps and vaccine escape.</title>
        <authorList>
            <person name="Barnes A.C."/>
            <person name="Silayeva O."/>
        </authorList>
    </citation>
    <scope>NUCLEOTIDE SEQUENCE [LARGE SCALE GENOMIC DNA]</scope>
    <source>
        <strain evidence="3 5">QMA0445</strain>
    </source>
</reference>
<dbReference type="InterPro" id="IPR050664">
    <property type="entry name" value="Octanoyltrans_LipM/LipL"/>
</dbReference>
<dbReference type="GeneID" id="35765797"/>
<dbReference type="CDD" id="cd16443">
    <property type="entry name" value="LplA"/>
    <property type="match status" value="1"/>
</dbReference>